<reference evidence="1 2" key="1">
    <citation type="submission" date="2018-04" db="EMBL/GenBank/DDBJ databases">
        <title>Genomic Encyclopedia of Type Strains, Phase IV (KMG-IV): sequencing the most valuable type-strain genomes for metagenomic binning, comparative biology and taxonomic classification.</title>
        <authorList>
            <person name="Goeker M."/>
        </authorList>
    </citation>
    <scope>NUCLEOTIDE SEQUENCE [LARGE SCALE GENOMIC DNA]</scope>
    <source>
        <strain evidence="1 2">DSM 45771</strain>
    </source>
</reference>
<evidence type="ECO:0000313" key="1">
    <source>
        <dbReference type="EMBL" id="PVZ04610.1"/>
    </source>
</evidence>
<dbReference type="AlphaFoldDB" id="A0A2U1EXZ3"/>
<dbReference type="EMBL" id="QEKW01000017">
    <property type="protein sequence ID" value="PVZ04610.1"/>
    <property type="molecule type" value="Genomic_DNA"/>
</dbReference>
<proteinExistence type="predicted"/>
<dbReference type="Proteomes" id="UP000245639">
    <property type="component" value="Unassembled WGS sequence"/>
</dbReference>
<evidence type="ECO:0000313" key="2">
    <source>
        <dbReference type="Proteomes" id="UP000245639"/>
    </source>
</evidence>
<gene>
    <name evidence="1" type="ORF">C8D89_11763</name>
</gene>
<protein>
    <submittedName>
        <fullName evidence="1">Uncharacterized protein</fullName>
    </submittedName>
</protein>
<name>A0A2U1EXZ3_9PSEU</name>
<keyword evidence="2" id="KW-1185">Reference proteome</keyword>
<organism evidence="1 2">
    <name type="scientific">Actinomycetospora cinnamomea</name>
    <dbReference type="NCBI Taxonomy" id="663609"/>
    <lineage>
        <taxon>Bacteria</taxon>
        <taxon>Bacillati</taxon>
        <taxon>Actinomycetota</taxon>
        <taxon>Actinomycetes</taxon>
        <taxon>Pseudonocardiales</taxon>
        <taxon>Pseudonocardiaceae</taxon>
        <taxon>Actinomycetospora</taxon>
    </lineage>
</organism>
<comment type="caution">
    <text evidence="1">The sequence shown here is derived from an EMBL/GenBank/DDBJ whole genome shotgun (WGS) entry which is preliminary data.</text>
</comment>
<accession>A0A2U1EXZ3</accession>
<sequence length="137" mass="13986">MVVLAVLAGLAAGCSTEYTEGTSAPPARPDTSLDAARTKLRLVQQDPCYTSRDLAQQWPVCGRWEEEVRTTASAAADARPGDREITDPAAAVEAGHAAFVRAGCRAGASADPGACVTALAETRTAVTRLATGIASAG</sequence>